<sequence>MEEYEVRKRRDFGTNPYPNIVYFTPEDDFVITKTLKEIVEEDNLLVLAYNICGDHIHLLLVCELDEIPRIMQKIKAVTSKNVRIARERSTHNTREHAPLQGTYLQNAPLRPAGNTTREYDARNTREQDARNTREQDARNTREQDAHNTREHAPLRHVELRRAPLQDTNLQHAPLRKVKKKNKPLWQQKYSAPKEITSTEQLTNTLNYIKGNRSKHELEPHPKKTQELIHGMLCTYTEAFKPEYTGGFDVVIGNPPYLRKQGLVEHYPKMVEYYEQNFISATSNYDIYALFMERSYGLINQYGITSFILPHKFLIADFGLGIRKFFKEKTAVNNLVHFGSEIVFTEAATYTCIIDLTKTRKEKLRFKKLKPEQLFDPFVWESMKYEKLTTKNWDLQSEEVVEIIEKLEKQPQTIDSVFDKIFQGIATSLDAVYVFQGEEYGNFIKGYNEKYDYHFEIEKEMVKPIFGGRDIFKYDIPEISNYVIFPYILSGDESTPMDESYIKKNLPKAYAYLKHFEKEIRGRERGRMDIEEGWFLYIYPKNLPYFQNPKIMTREISLGCNMTYDENGEFYHNTKVYSFVKKDSFEVDEKYYLGILNSKVMWFFLKNTGSEYRGGYYVFKTNYLKPFPLPEISSNAQEIINLVNEILAQNKDFSSKTEKFQNYLLSQYPVEKLSKKLQNWHELDFGDFIKELNKAINKENRARRKNEQSEIPKLTKKNEFEWMELFEDNKKKAVELQTEINRIDNQIDQMVYELYGLTEEEIKIVENTD</sequence>
<dbReference type="GO" id="GO:0009307">
    <property type="term" value="P:DNA restriction-modification system"/>
    <property type="evidence" value="ECO:0007669"/>
    <property type="project" value="UniProtKB-KW"/>
</dbReference>
<dbReference type="InterPro" id="IPR036515">
    <property type="entry name" value="Transposase_17_sf"/>
</dbReference>
<dbReference type="InterPro" id="IPR029063">
    <property type="entry name" value="SAM-dependent_MTases_sf"/>
</dbReference>
<feature type="region of interest" description="Disordered" evidence="9">
    <location>
        <begin position="85"/>
        <end position="156"/>
    </location>
</feature>
<accession>A0A508A0Q9</accession>
<evidence type="ECO:0000256" key="4">
    <source>
        <dbReference type="ARBA" id="ARBA00022691"/>
    </source>
</evidence>
<keyword evidence="6" id="KW-0238">DNA-binding</keyword>
<feature type="domain" description="Transposase IS200-like" evidence="10">
    <location>
        <begin position="17"/>
        <end position="211"/>
    </location>
</feature>
<name>A0A508A0Q9_9FLAO</name>
<dbReference type="EC" id="2.1.1.72" evidence="1"/>
<dbReference type="GO" id="GO:0009007">
    <property type="term" value="F:site-specific DNA-methyltransferase (adenine-specific) activity"/>
    <property type="evidence" value="ECO:0007669"/>
    <property type="project" value="UniProtKB-EC"/>
</dbReference>
<dbReference type="InterPro" id="IPR050953">
    <property type="entry name" value="N4_N6_ade-DNA_methylase"/>
</dbReference>
<feature type="coiled-coil region" evidence="8">
    <location>
        <begin position="688"/>
        <end position="745"/>
    </location>
</feature>
<keyword evidence="5" id="KW-0680">Restriction system</keyword>
<organism evidence="11 12">
    <name type="scientific">Haloflavibacter putidus</name>
    <dbReference type="NCBI Taxonomy" id="2576776"/>
    <lineage>
        <taxon>Bacteria</taxon>
        <taxon>Pseudomonadati</taxon>
        <taxon>Bacteroidota</taxon>
        <taxon>Flavobacteriia</taxon>
        <taxon>Flavobacteriales</taxon>
        <taxon>Flavobacteriaceae</taxon>
        <taxon>Haloflavibacter</taxon>
    </lineage>
</organism>
<dbReference type="OrthoDB" id="32195at2"/>
<dbReference type="SUPFAM" id="SSF53335">
    <property type="entry name" value="S-adenosyl-L-methionine-dependent methyltransferases"/>
    <property type="match status" value="1"/>
</dbReference>
<keyword evidence="4" id="KW-0949">S-adenosyl-L-methionine</keyword>
<dbReference type="InterPro" id="IPR011639">
    <property type="entry name" value="MethylTrfase_TaqI-like_dom"/>
</dbReference>
<dbReference type="PANTHER" id="PTHR33841:SF1">
    <property type="entry name" value="DNA METHYLTRANSFERASE A"/>
    <property type="match status" value="1"/>
</dbReference>
<comment type="catalytic activity">
    <reaction evidence="7">
        <text>a 2'-deoxyadenosine in DNA + S-adenosyl-L-methionine = an N(6)-methyl-2'-deoxyadenosine in DNA + S-adenosyl-L-homocysteine + H(+)</text>
        <dbReference type="Rhea" id="RHEA:15197"/>
        <dbReference type="Rhea" id="RHEA-COMP:12418"/>
        <dbReference type="Rhea" id="RHEA-COMP:12419"/>
        <dbReference type="ChEBI" id="CHEBI:15378"/>
        <dbReference type="ChEBI" id="CHEBI:57856"/>
        <dbReference type="ChEBI" id="CHEBI:59789"/>
        <dbReference type="ChEBI" id="CHEBI:90615"/>
        <dbReference type="ChEBI" id="CHEBI:90616"/>
        <dbReference type="EC" id="2.1.1.72"/>
    </reaction>
</comment>
<keyword evidence="3" id="KW-0808">Transferase</keyword>
<dbReference type="EMBL" id="VIAR01000004">
    <property type="protein sequence ID" value="TQD39412.1"/>
    <property type="molecule type" value="Genomic_DNA"/>
</dbReference>
<dbReference type="GO" id="GO:0003677">
    <property type="term" value="F:DNA binding"/>
    <property type="evidence" value="ECO:0007669"/>
    <property type="project" value="UniProtKB-KW"/>
</dbReference>
<protein>
    <recommendedName>
        <fullName evidence="1">site-specific DNA-methyltransferase (adenine-specific)</fullName>
        <ecNumber evidence="1">2.1.1.72</ecNumber>
    </recommendedName>
</protein>
<evidence type="ECO:0000256" key="7">
    <source>
        <dbReference type="ARBA" id="ARBA00047942"/>
    </source>
</evidence>
<dbReference type="PRINTS" id="PR00507">
    <property type="entry name" value="N12N6MTFRASE"/>
</dbReference>
<comment type="caution">
    <text evidence="11">The sequence shown here is derived from an EMBL/GenBank/DDBJ whole genome shotgun (WGS) entry which is preliminary data.</text>
</comment>
<dbReference type="Pfam" id="PF07669">
    <property type="entry name" value="Eco57I"/>
    <property type="match status" value="1"/>
</dbReference>
<dbReference type="SUPFAM" id="SSF143422">
    <property type="entry name" value="Transposase IS200-like"/>
    <property type="match status" value="1"/>
</dbReference>
<gene>
    <name evidence="11" type="ORF">FKR84_05815</name>
</gene>
<dbReference type="Gene3D" id="3.40.50.150">
    <property type="entry name" value="Vaccinia Virus protein VP39"/>
    <property type="match status" value="1"/>
</dbReference>
<evidence type="ECO:0000256" key="1">
    <source>
        <dbReference type="ARBA" id="ARBA00011900"/>
    </source>
</evidence>
<dbReference type="AlphaFoldDB" id="A0A508A0Q9"/>
<evidence type="ECO:0000256" key="9">
    <source>
        <dbReference type="SAM" id="MobiDB-lite"/>
    </source>
</evidence>
<keyword evidence="2" id="KW-0489">Methyltransferase</keyword>
<dbReference type="GO" id="GO:0004803">
    <property type="term" value="F:transposase activity"/>
    <property type="evidence" value="ECO:0007669"/>
    <property type="project" value="InterPro"/>
</dbReference>
<evidence type="ECO:0000313" key="11">
    <source>
        <dbReference type="EMBL" id="TQD39412.1"/>
    </source>
</evidence>
<dbReference type="Proteomes" id="UP000317169">
    <property type="component" value="Unassembled WGS sequence"/>
</dbReference>
<feature type="compositionally biased region" description="Basic and acidic residues" evidence="9">
    <location>
        <begin position="117"/>
        <end position="156"/>
    </location>
</feature>
<keyword evidence="12" id="KW-1185">Reference proteome</keyword>
<dbReference type="InterPro" id="IPR002052">
    <property type="entry name" value="DNA_methylase_N6_adenine_CS"/>
</dbReference>
<evidence type="ECO:0000259" key="10">
    <source>
        <dbReference type="SMART" id="SM01321"/>
    </source>
</evidence>
<dbReference type="PROSITE" id="PS00092">
    <property type="entry name" value="N6_MTASE"/>
    <property type="match status" value="1"/>
</dbReference>
<dbReference type="GO" id="GO:0006313">
    <property type="term" value="P:DNA transposition"/>
    <property type="evidence" value="ECO:0007669"/>
    <property type="project" value="InterPro"/>
</dbReference>
<evidence type="ECO:0000313" key="12">
    <source>
        <dbReference type="Proteomes" id="UP000317169"/>
    </source>
</evidence>
<dbReference type="SMART" id="SM01321">
    <property type="entry name" value="Y1_Tnp"/>
    <property type="match status" value="1"/>
</dbReference>
<evidence type="ECO:0000256" key="8">
    <source>
        <dbReference type="SAM" id="Coils"/>
    </source>
</evidence>
<dbReference type="InterPro" id="IPR025931">
    <property type="entry name" value="TaqI_C"/>
</dbReference>
<dbReference type="InterPro" id="IPR002686">
    <property type="entry name" value="Transposase_17"/>
</dbReference>
<evidence type="ECO:0000256" key="2">
    <source>
        <dbReference type="ARBA" id="ARBA00022603"/>
    </source>
</evidence>
<feature type="compositionally biased region" description="Basic and acidic residues" evidence="9">
    <location>
        <begin position="85"/>
        <end position="97"/>
    </location>
</feature>
<evidence type="ECO:0000256" key="6">
    <source>
        <dbReference type="ARBA" id="ARBA00023125"/>
    </source>
</evidence>
<dbReference type="Gene3D" id="3.30.70.1290">
    <property type="entry name" value="Transposase IS200-like"/>
    <property type="match status" value="1"/>
</dbReference>
<reference evidence="11 12" key="1">
    <citation type="submission" date="2019-06" db="EMBL/GenBank/DDBJ databases">
        <title>Flavibacter putida gen. nov., sp. nov., a novel marine bacterium of the family Flavobacteriaceae isolated from coastal seawater.</title>
        <authorList>
            <person name="Feng X."/>
        </authorList>
    </citation>
    <scope>NUCLEOTIDE SEQUENCE [LARGE SCALE GENOMIC DNA]</scope>
    <source>
        <strain evidence="11 12">PLHSN227</strain>
    </source>
</reference>
<dbReference type="PANTHER" id="PTHR33841">
    <property type="entry name" value="DNA METHYLTRANSFERASE YEEA-RELATED"/>
    <property type="match status" value="1"/>
</dbReference>
<keyword evidence="8" id="KW-0175">Coiled coil</keyword>
<dbReference type="Pfam" id="PF01797">
    <property type="entry name" value="Y1_Tnp"/>
    <property type="match status" value="1"/>
</dbReference>
<dbReference type="GO" id="GO:0032259">
    <property type="term" value="P:methylation"/>
    <property type="evidence" value="ECO:0007669"/>
    <property type="project" value="UniProtKB-KW"/>
</dbReference>
<proteinExistence type="predicted"/>
<evidence type="ECO:0000256" key="5">
    <source>
        <dbReference type="ARBA" id="ARBA00022747"/>
    </source>
</evidence>
<evidence type="ECO:0000256" key="3">
    <source>
        <dbReference type="ARBA" id="ARBA00022679"/>
    </source>
</evidence>
<dbReference type="Pfam" id="PF12950">
    <property type="entry name" value="TaqI_C"/>
    <property type="match status" value="1"/>
</dbReference>